<protein>
    <submittedName>
        <fullName evidence="1">Uncharacterized protein</fullName>
    </submittedName>
</protein>
<evidence type="ECO:0000313" key="2">
    <source>
        <dbReference type="Proteomes" id="UP001060330"/>
    </source>
</evidence>
<gene>
    <name evidence="1" type="ORF">NXX45_01885</name>
</gene>
<name>A0AAQ2NDR5_BACFG</name>
<reference evidence="1" key="1">
    <citation type="submission" date="2022-08" db="EMBL/GenBank/DDBJ databases">
        <title>Genome Sequencing of Bacteroides fragilis Group Isolates with Nanopore Technology.</title>
        <authorList>
            <person name="Tisza M.J."/>
            <person name="Smith D."/>
            <person name="Dekker J.P."/>
        </authorList>
    </citation>
    <scope>NUCLEOTIDE SEQUENCE</scope>
    <source>
        <strain evidence="1">BFG-70</strain>
    </source>
</reference>
<accession>A0AAQ2NDR5</accession>
<evidence type="ECO:0000313" key="1">
    <source>
        <dbReference type="EMBL" id="UVR56846.1"/>
    </source>
</evidence>
<proteinExistence type="predicted"/>
<dbReference type="EMBL" id="CP103216">
    <property type="protein sequence ID" value="UVR56846.1"/>
    <property type="molecule type" value="Genomic_DNA"/>
</dbReference>
<organism evidence="1 2">
    <name type="scientific">Bacteroides fragilis</name>
    <dbReference type="NCBI Taxonomy" id="817"/>
    <lineage>
        <taxon>Bacteria</taxon>
        <taxon>Pseudomonadati</taxon>
        <taxon>Bacteroidota</taxon>
        <taxon>Bacteroidia</taxon>
        <taxon>Bacteroidales</taxon>
        <taxon>Bacteroidaceae</taxon>
        <taxon>Bacteroides</taxon>
    </lineage>
</organism>
<dbReference type="Proteomes" id="UP001060330">
    <property type="component" value="Chromosome"/>
</dbReference>
<dbReference type="RefSeq" id="WP_032542139.1">
    <property type="nucleotide sequence ID" value="NZ_CP036539.1"/>
</dbReference>
<sequence>MEKQNQKCKVTIENEDGEKIIINLCNDLKKETLDINITDSPNNLKEHKGFYCTIASVLVGALQREGESADKIEVN</sequence>
<dbReference type="AlphaFoldDB" id="A0AAQ2NDR5"/>